<feature type="non-terminal residue" evidence="1">
    <location>
        <position position="1"/>
    </location>
</feature>
<reference evidence="2" key="1">
    <citation type="journal article" date="2019" name="Int. J. Syst. Evol. Microbiol.">
        <title>The Global Catalogue of Microorganisms (GCM) 10K type strain sequencing project: providing services to taxonomists for standard genome sequencing and annotation.</title>
        <authorList>
            <consortium name="The Broad Institute Genomics Platform"/>
            <consortium name="The Broad Institute Genome Sequencing Center for Infectious Disease"/>
            <person name="Wu L."/>
            <person name="Ma J."/>
        </authorList>
    </citation>
    <scope>NUCLEOTIDE SEQUENCE [LARGE SCALE GENOMIC DNA]</scope>
    <source>
        <strain evidence="2">KCTC 52607</strain>
    </source>
</reference>
<accession>A0ABV7E9Q8</accession>
<evidence type="ECO:0000313" key="1">
    <source>
        <dbReference type="EMBL" id="MFC3098594.1"/>
    </source>
</evidence>
<dbReference type="Proteomes" id="UP001595456">
    <property type="component" value="Unassembled WGS sequence"/>
</dbReference>
<protein>
    <submittedName>
        <fullName evidence="1">Uncharacterized protein</fullName>
    </submittedName>
</protein>
<sequence length="108" mass="12281">PTLHPPHRKAMKSRPIIMNQALREGVAERRNQVVHGAHKDAEGVETTLTMVRWAGDRREKRMTAMEISQLATEIHELGSEVWAIQMEILARALRKHGAENRDDDLAGR</sequence>
<dbReference type="RefSeq" id="WP_377923101.1">
    <property type="nucleotide sequence ID" value="NZ_JBHRST010000020.1"/>
</dbReference>
<organism evidence="1 2">
    <name type="scientific">Alteraurantiacibacter palmitatis</name>
    <dbReference type="NCBI Taxonomy" id="2054628"/>
    <lineage>
        <taxon>Bacteria</taxon>
        <taxon>Pseudomonadati</taxon>
        <taxon>Pseudomonadota</taxon>
        <taxon>Alphaproteobacteria</taxon>
        <taxon>Sphingomonadales</taxon>
        <taxon>Erythrobacteraceae</taxon>
        <taxon>Alteraurantiacibacter</taxon>
    </lineage>
</organism>
<comment type="caution">
    <text evidence="1">The sequence shown here is derived from an EMBL/GenBank/DDBJ whole genome shotgun (WGS) entry which is preliminary data.</text>
</comment>
<gene>
    <name evidence="1" type="ORF">ACFODU_12425</name>
</gene>
<evidence type="ECO:0000313" key="2">
    <source>
        <dbReference type="Proteomes" id="UP001595456"/>
    </source>
</evidence>
<name>A0ABV7E9Q8_9SPHN</name>
<dbReference type="EMBL" id="JBHRST010000020">
    <property type="protein sequence ID" value="MFC3098594.1"/>
    <property type="molecule type" value="Genomic_DNA"/>
</dbReference>
<keyword evidence="2" id="KW-1185">Reference proteome</keyword>
<proteinExistence type="predicted"/>